<name>A0A415PYC6_BACSE</name>
<proteinExistence type="predicted"/>
<dbReference type="EMBL" id="QRPN01000003">
    <property type="protein sequence ID" value="RHM21165.1"/>
    <property type="molecule type" value="Genomic_DNA"/>
</dbReference>
<organism evidence="1 2">
    <name type="scientific">Bacteroides stercoris</name>
    <dbReference type="NCBI Taxonomy" id="46506"/>
    <lineage>
        <taxon>Bacteria</taxon>
        <taxon>Pseudomonadati</taxon>
        <taxon>Bacteroidota</taxon>
        <taxon>Bacteroidia</taxon>
        <taxon>Bacteroidales</taxon>
        <taxon>Bacteroidaceae</taxon>
        <taxon>Bacteroides</taxon>
    </lineage>
</organism>
<reference evidence="1 2" key="1">
    <citation type="submission" date="2018-08" db="EMBL/GenBank/DDBJ databases">
        <title>A genome reference for cultivated species of the human gut microbiota.</title>
        <authorList>
            <person name="Zou Y."/>
            <person name="Xue W."/>
            <person name="Luo G."/>
        </authorList>
    </citation>
    <scope>NUCLEOTIDE SEQUENCE [LARGE SCALE GENOMIC DNA]</scope>
    <source>
        <strain evidence="1 2">AF35-20</strain>
    </source>
</reference>
<accession>A0A415PYC6</accession>
<gene>
    <name evidence="1" type="ORF">DWZ78_04410</name>
</gene>
<dbReference type="RefSeq" id="WP_118399499.1">
    <property type="nucleotide sequence ID" value="NZ_QRPN01000003.1"/>
</dbReference>
<dbReference type="Proteomes" id="UP000284604">
    <property type="component" value="Unassembled WGS sequence"/>
</dbReference>
<sequence>MDIDKFYKDVCELLPYKQDRDLDYRKRLNNALRKYIQIVSDNKLDDNVQKSVHVICEKLKVIVNNSLSGWQSTASIQLQNLIKGKKGLSPKISLADMIHTCEADSNFYRVRQLPSIYEVEAKELFHIPISKRGIVKTQRYSIPGYPCLYLGKSIYGCWEEMRRPPMHTCAVSRFQNKVELNFIDLSLPTKEKLKLSIYQELVPLIISCMIPVVNDSDTFKPEYIIPQLIFEWFLKNREINGKTIHGIAYTSTHLNDEFYFPDDKFINYAIPVFDVNEKHKYCKKLCSIFQLTKPTTNDIEKLKWAYPVEGWNYPEGEEHKRMFNYDISDFGNLEGRLVDTDNFPLQTIVYK</sequence>
<evidence type="ECO:0000313" key="1">
    <source>
        <dbReference type="EMBL" id="RHM21165.1"/>
    </source>
</evidence>
<comment type="caution">
    <text evidence="1">The sequence shown here is derived from an EMBL/GenBank/DDBJ whole genome shotgun (WGS) entry which is preliminary data.</text>
</comment>
<evidence type="ECO:0000313" key="2">
    <source>
        <dbReference type="Proteomes" id="UP000284604"/>
    </source>
</evidence>
<protein>
    <submittedName>
        <fullName evidence="1">Uncharacterized protein</fullName>
    </submittedName>
</protein>
<dbReference type="AlphaFoldDB" id="A0A415PYC6"/>